<accession>A0ABS6SEM2</accession>
<proteinExistence type="predicted"/>
<organism evidence="2 3">
    <name type="scientific">Pacificimonas pallii</name>
    <dbReference type="NCBI Taxonomy" id="2827236"/>
    <lineage>
        <taxon>Bacteria</taxon>
        <taxon>Pseudomonadati</taxon>
        <taxon>Pseudomonadota</taxon>
        <taxon>Alphaproteobacteria</taxon>
        <taxon>Sphingomonadales</taxon>
        <taxon>Sphingosinicellaceae</taxon>
        <taxon>Pacificimonas</taxon>
    </lineage>
</organism>
<feature type="region of interest" description="Disordered" evidence="1">
    <location>
        <begin position="132"/>
        <end position="153"/>
    </location>
</feature>
<dbReference type="Proteomes" id="UP000722336">
    <property type="component" value="Unassembled WGS sequence"/>
</dbReference>
<reference evidence="2 3" key="1">
    <citation type="submission" date="2021-04" db="EMBL/GenBank/DDBJ databases">
        <authorList>
            <person name="Pira H."/>
            <person name="Risdian C."/>
            <person name="Wink J."/>
        </authorList>
    </citation>
    <scope>NUCLEOTIDE SEQUENCE [LARGE SCALE GENOMIC DNA]</scope>
    <source>
        <strain evidence="2 3">WHA3</strain>
    </source>
</reference>
<sequence>MTVLGVDVTGTETRALEARYNELRTDLKQAEIDYQSAVTGFETQAEIFDSVLKRTIMIETIVADLRLEVDVADAPPESLWEFLPFGDTIMNTAVVAGAAGGAKKIVWDGGKTLVGALKSLFGKTPPIKAPPATPVTLAAPTPPAPPKSGASSLRLSAGTVDDMSSTGNRLAKVAAKLDDVKIAQNATKMAKVKQTGRLGGKLLAGVGAVASVAALGLLVNADIKTREGLQTIIGQYEAWLAEFGQAIDALNEGSKDLRDALIKLMDDFDIDHEADFDVAVATLQGYLGNVLRKVGAAETMVQNATRILCKNVKLPALPDPSDVDPPAGPYKVSADDIAAYTGVSAAFVLSRQTDIEDDCCAHCTSDDCIGGCPDGDA</sequence>
<dbReference type="RefSeq" id="WP_218445680.1">
    <property type="nucleotide sequence ID" value="NZ_JAGSPA010000003.1"/>
</dbReference>
<evidence type="ECO:0000256" key="1">
    <source>
        <dbReference type="SAM" id="MobiDB-lite"/>
    </source>
</evidence>
<evidence type="ECO:0000313" key="3">
    <source>
        <dbReference type="Proteomes" id="UP000722336"/>
    </source>
</evidence>
<name>A0ABS6SEM2_9SPHN</name>
<evidence type="ECO:0000313" key="2">
    <source>
        <dbReference type="EMBL" id="MBV7256857.1"/>
    </source>
</evidence>
<gene>
    <name evidence="2" type="ORF">KCG44_08665</name>
</gene>
<protein>
    <submittedName>
        <fullName evidence="2">Uncharacterized protein</fullName>
    </submittedName>
</protein>
<dbReference type="EMBL" id="JAGSPA010000003">
    <property type="protein sequence ID" value="MBV7256857.1"/>
    <property type="molecule type" value="Genomic_DNA"/>
</dbReference>
<comment type="caution">
    <text evidence="2">The sequence shown here is derived from an EMBL/GenBank/DDBJ whole genome shotgun (WGS) entry which is preliminary data.</text>
</comment>
<keyword evidence="3" id="KW-1185">Reference proteome</keyword>